<evidence type="ECO:0000313" key="1">
    <source>
        <dbReference type="EMBL" id="NJJ03811.1"/>
    </source>
</evidence>
<sequence length="93" mass="10031">MTVFQFDSASVFSMTDSLRNDAASLRALNHVPVPDVWPMSEFHNAVSTAIEQANSDATLLRDEARRIAATMDLTVDAACAVDTATCHKFGATL</sequence>
<organism evidence="1 2">
    <name type="scientific">Corynebacterium coyleae</name>
    <dbReference type="NCBI Taxonomy" id="53374"/>
    <lineage>
        <taxon>Bacteria</taxon>
        <taxon>Bacillati</taxon>
        <taxon>Actinomycetota</taxon>
        <taxon>Actinomycetes</taxon>
        <taxon>Mycobacteriales</taxon>
        <taxon>Corynebacteriaceae</taxon>
        <taxon>Corynebacterium</taxon>
    </lineage>
</organism>
<evidence type="ECO:0000313" key="2">
    <source>
        <dbReference type="Proteomes" id="UP000591626"/>
    </source>
</evidence>
<dbReference type="RefSeq" id="WP_070450412.1">
    <property type="nucleotide sequence ID" value="NZ_JAAUVV010000008.1"/>
</dbReference>
<protein>
    <submittedName>
        <fullName evidence="1">Uncharacterized protein</fullName>
    </submittedName>
</protein>
<reference evidence="1 2" key="1">
    <citation type="submission" date="2020-03" db="EMBL/GenBank/DDBJ databases">
        <title>Draft genome sequences of bacterial isolates from the female urobiome.</title>
        <authorList>
            <person name="Miller-Ensminger T."/>
            <person name="Wolfe A.J."/>
            <person name="Putonti C."/>
        </authorList>
    </citation>
    <scope>NUCLEOTIDE SEQUENCE [LARGE SCALE GENOMIC DNA]</scope>
    <source>
        <strain evidence="1 2">UMB8490</strain>
    </source>
</reference>
<name>A0AAP7CCB6_9CORY</name>
<gene>
    <name evidence="1" type="ORF">HC138_05510</name>
</gene>
<dbReference type="AlphaFoldDB" id="A0AAP7CCB6"/>
<comment type="caution">
    <text evidence="1">The sequence shown here is derived from an EMBL/GenBank/DDBJ whole genome shotgun (WGS) entry which is preliminary data.</text>
</comment>
<dbReference type="Proteomes" id="UP000591626">
    <property type="component" value="Unassembled WGS sequence"/>
</dbReference>
<proteinExistence type="predicted"/>
<accession>A0AAP7CCB6</accession>
<dbReference type="EMBL" id="JAAUVV010000008">
    <property type="protein sequence ID" value="NJJ03811.1"/>
    <property type="molecule type" value="Genomic_DNA"/>
</dbReference>